<dbReference type="AlphaFoldDB" id="A0A915EB42"/>
<organism evidence="1 2">
    <name type="scientific">Ditylenchus dipsaci</name>
    <dbReference type="NCBI Taxonomy" id="166011"/>
    <lineage>
        <taxon>Eukaryota</taxon>
        <taxon>Metazoa</taxon>
        <taxon>Ecdysozoa</taxon>
        <taxon>Nematoda</taxon>
        <taxon>Chromadorea</taxon>
        <taxon>Rhabditida</taxon>
        <taxon>Tylenchina</taxon>
        <taxon>Tylenchomorpha</taxon>
        <taxon>Sphaerularioidea</taxon>
        <taxon>Anguinidae</taxon>
        <taxon>Anguininae</taxon>
        <taxon>Ditylenchus</taxon>
    </lineage>
</organism>
<sequence>MDTTQVHGKIKLEAQYRCRTSKQSASLIRYGKDLARARIRIESSTSSAIFRVVRSSSNTPHLQQCCTIIMRWASFFSIKFNAPHEFVKVSVSQVHAEKLKVYDSEAQALQNTTDFPKVKRMKKQANQPQLQFRYNPLNDKAKDLRRHLANVLANPAVSINSWLKDSNQEMIAAMDPKFKASLILNFDLCKFNFNQMPTSFNGLKDVLFVRYEEILQKVVRITSGYKFAPSLTIDIWSDPASSYLGVTYHFFAPDGNLRRLFLGIEEVEGSKTASKVRRITEEMLKPFQLEVLDMFESSPTMVPIWCGISRDR</sequence>
<keyword evidence="1" id="KW-1185">Reference proteome</keyword>
<evidence type="ECO:0000313" key="1">
    <source>
        <dbReference type="Proteomes" id="UP000887574"/>
    </source>
</evidence>
<dbReference type="Proteomes" id="UP000887574">
    <property type="component" value="Unplaced"/>
</dbReference>
<proteinExistence type="predicted"/>
<protein>
    <submittedName>
        <fullName evidence="2">Transposase</fullName>
    </submittedName>
</protein>
<name>A0A915EB42_9BILA</name>
<accession>A0A915EB42</accession>
<reference evidence="2" key="1">
    <citation type="submission" date="2022-11" db="UniProtKB">
        <authorList>
            <consortium name="WormBaseParasite"/>
        </authorList>
    </citation>
    <scope>IDENTIFICATION</scope>
</reference>
<evidence type="ECO:0000313" key="2">
    <source>
        <dbReference type="WBParaSite" id="jg3436"/>
    </source>
</evidence>
<dbReference type="WBParaSite" id="jg3436">
    <property type="protein sequence ID" value="jg3436"/>
    <property type="gene ID" value="jg3436"/>
</dbReference>